<evidence type="ECO:0000256" key="6">
    <source>
        <dbReference type="ARBA" id="ARBA00048615"/>
    </source>
</evidence>
<dbReference type="Pfam" id="PF01232">
    <property type="entry name" value="Mannitol_dh"/>
    <property type="match status" value="1"/>
</dbReference>
<dbReference type="InterPro" id="IPR036291">
    <property type="entry name" value="NAD(P)-bd_dom_sf"/>
</dbReference>
<comment type="similarity">
    <text evidence="1">Belongs to the mannitol dehydrogenase family.</text>
</comment>
<dbReference type="InterPro" id="IPR050988">
    <property type="entry name" value="Mannitol_DH/Oxidoreductase"/>
</dbReference>
<proteinExistence type="inferred from homology"/>
<dbReference type="Pfam" id="PF08125">
    <property type="entry name" value="Mannitol_dh_C"/>
    <property type="match status" value="1"/>
</dbReference>
<dbReference type="EC" id="1.1.1.17" evidence="2"/>
<dbReference type="EMBL" id="BAAAPZ010000004">
    <property type="protein sequence ID" value="GAA2093993.1"/>
    <property type="molecule type" value="Genomic_DNA"/>
</dbReference>
<keyword evidence="10" id="KW-1185">Reference proteome</keyword>
<feature type="domain" description="Mannitol dehydrogenase N-terminal" evidence="7">
    <location>
        <begin position="25"/>
        <end position="272"/>
    </location>
</feature>
<name>A0ABN2WMC5_9MICO</name>
<organism evidence="9 10">
    <name type="scientific">Brevibacterium salitolerans</name>
    <dbReference type="NCBI Taxonomy" id="1403566"/>
    <lineage>
        <taxon>Bacteria</taxon>
        <taxon>Bacillati</taxon>
        <taxon>Actinomycetota</taxon>
        <taxon>Actinomycetes</taxon>
        <taxon>Micrococcales</taxon>
        <taxon>Brevibacteriaceae</taxon>
        <taxon>Brevibacterium</taxon>
    </lineage>
</organism>
<sequence length="493" mass="51677">MTERLGRETLPRHALIGASAPERTGIVHLGLGNFHRAHAAVHTAQAMAAAGGEWGIRGFAFSSGRVAEPMRAQDNVYSILQLTEDGVQAGVVDVHRDTAIAAQDPSAVVSAIADPAHRVLTLTISELGYSRDGATGRLAVSDPRVAADLRQPAAPSTGVGMIARGLEARAASGEPFAVASCDNLQSNGAATRGVVLEFLQAADASQDVLDYVASAVSFPNTMVDRIVPGTTAEHSRQVAELLGLEDACPVPAEDFSMWVMEDDFAGGRPAWEQAGAVFSDEVDAYEMVKLRLLNGPHSLIAYLGVLSGRETIAESWSQDFVRTAVDAAIRNDFLPSFTLPAGFDLEAHLALLSRRWGNPLIRHATTQVGSDGSSKLVQRLTGAALHSLDRGAMPHHLALSMAAWIACTAPPAGFAPGPLAERIVEPAGERLAEAVRGAAGVEDHVRRILDAGLFPPALAGHEGFAARTAELLSTLVRHGARAAVAEAGAARAD</sequence>
<evidence type="ECO:0000259" key="8">
    <source>
        <dbReference type="Pfam" id="PF08125"/>
    </source>
</evidence>
<dbReference type="PROSITE" id="PS00974">
    <property type="entry name" value="MANNITOL_DHGENASE"/>
    <property type="match status" value="1"/>
</dbReference>
<reference evidence="10" key="1">
    <citation type="journal article" date="2019" name="Int. J. Syst. Evol. Microbiol.">
        <title>The Global Catalogue of Microorganisms (GCM) 10K type strain sequencing project: providing services to taxonomists for standard genome sequencing and annotation.</title>
        <authorList>
            <consortium name="The Broad Institute Genomics Platform"/>
            <consortium name="The Broad Institute Genome Sequencing Center for Infectious Disease"/>
            <person name="Wu L."/>
            <person name="Ma J."/>
        </authorList>
    </citation>
    <scope>NUCLEOTIDE SEQUENCE [LARGE SCALE GENOMIC DNA]</scope>
    <source>
        <strain evidence="10">JCM 15900</strain>
    </source>
</reference>
<gene>
    <name evidence="9" type="ORF">GCM10009823_12700</name>
</gene>
<dbReference type="Gene3D" id="3.40.50.720">
    <property type="entry name" value="NAD(P)-binding Rossmann-like Domain"/>
    <property type="match status" value="1"/>
</dbReference>
<dbReference type="InterPro" id="IPR000669">
    <property type="entry name" value="Mannitol_DH"/>
</dbReference>
<comment type="catalytic activity">
    <reaction evidence="6">
        <text>D-mannitol 1-phosphate + NAD(+) = beta-D-fructose 6-phosphate + NADH + H(+)</text>
        <dbReference type="Rhea" id="RHEA:19661"/>
        <dbReference type="ChEBI" id="CHEBI:15378"/>
        <dbReference type="ChEBI" id="CHEBI:57540"/>
        <dbReference type="ChEBI" id="CHEBI:57634"/>
        <dbReference type="ChEBI" id="CHEBI:57945"/>
        <dbReference type="ChEBI" id="CHEBI:61381"/>
        <dbReference type="EC" id="1.1.1.17"/>
    </reaction>
</comment>
<accession>A0ABN2WMC5</accession>
<keyword evidence="4" id="KW-0560">Oxidoreductase</keyword>
<dbReference type="SUPFAM" id="SSF51735">
    <property type="entry name" value="NAD(P)-binding Rossmann-fold domains"/>
    <property type="match status" value="1"/>
</dbReference>
<dbReference type="InterPro" id="IPR013118">
    <property type="entry name" value="Mannitol_DH_C"/>
</dbReference>
<comment type="caution">
    <text evidence="9">The sequence shown here is derived from an EMBL/GenBank/DDBJ whole genome shotgun (WGS) entry which is preliminary data.</text>
</comment>
<evidence type="ECO:0000313" key="9">
    <source>
        <dbReference type="EMBL" id="GAA2093993.1"/>
    </source>
</evidence>
<dbReference type="InterPro" id="IPR008927">
    <property type="entry name" value="6-PGluconate_DH-like_C_sf"/>
</dbReference>
<dbReference type="Gene3D" id="1.10.1040.10">
    <property type="entry name" value="N-(1-d-carboxylethyl)-l-norvaline Dehydrogenase, domain 2"/>
    <property type="match status" value="1"/>
</dbReference>
<dbReference type="RefSeq" id="WP_344336346.1">
    <property type="nucleotide sequence ID" value="NZ_BAAAPZ010000004.1"/>
</dbReference>
<evidence type="ECO:0000256" key="4">
    <source>
        <dbReference type="ARBA" id="ARBA00023002"/>
    </source>
</evidence>
<dbReference type="Proteomes" id="UP001500984">
    <property type="component" value="Unassembled WGS sequence"/>
</dbReference>
<dbReference type="PANTHER" id="PTHR43362:SF1">
    <property type="entry name" value="MANNITOL DEHYDROGENASE 2-RELATED"/>
    <property type="match status" value="1"/>
</dbReference>
<protein>
    <recommendedName>
        <fullName evidence="3">Mannitol-1-phosphate 5-dehydrogenase</fullName>
        <ecNumber evidence="2">1.1.1.17</ecNumber>
    </recommendedName>
</protein>
<dbReference type="PANTHER" id="PTHR43362">
    <property type="entry name" value="MANNITOL DEHYDROGENASE DSF1-RELATED"/>
    <property type="match status" value="1"/>
</dbReference>
<evidence type="ECO:0000313" key="10">
    <source>
        <dbReference type="Proteomes" id="UP001500984"/>
    </source>
</evidence>
<evidence type="ECO:0000256" key="1">
    <source>
        <dbReference type="ARBA" id="ARBA00006541"/>
    </source>
</evidence>
<dbReference type="InterPro" id="IPR013328">
    <property type="entry name" value="6PGD_dom2"/>
</dbReference>
<evidence type="ECO:0000256" key="5">
    <source>
        <dbReference type="ARBA" id="ARBA00023027"/>
    </source>
</evidence>
<evidence type="ECO:0000256" key="2">
    <source>
        <dbReference type="ARBA" id="ARBA00012939"/>
    </source>
</evidence>
<keyword evidence="5" id="KW-0520">NAD</keyword>
<dbReference type="InterPro" id="IPR013131">
    <property type="entry name" value="Mannitol_DH_N"/>
</dbReference>
<evidence type="ECO:0000256" key="3">
    <source>
        <dbReference type="ARBA" id="ARBA00016219"/>
    </source>
</evidence>
<evidence type="ECO:0000259" key="7">
    <source>
        <dbReference type="Pfam" id="PF01232"/>
    </source>
</evidence>
<dbReference type="PRINTS" id="PR00084">
    <property type="entry name" value="MTLDHDRGNASE"/>
</dbReference>
<feature type="domain" description="Mannitol dehydrogenase C-terminal" evidence="8">
    <location>
        <begin position="282"/>
        <end position="406"/>
    </location>
</feature>
<dbReference type="SUPFAM" id="SSF48179">
    <property type="entry name" value="6-phosphogluconate dehydrogenase C-terminal domain-like"/>
    <property type="match status" value="1"/>
</dbReference>
<dbReference type="InterPro" id="IPR023027">
    <property type="entry name" value="Mannitol_DH_CS"/>
</dbReference>